<dbReference type="Gene3D" id="3.40.50.150">
    <property type="entry name" value="Vaccinia Virus protein VP39"/>
    <property type="match status" value="1"/>
</dbReference>
<evidence type="ECO:0000256" key="3">
    <source>
        <dbReference type="ARBA" id="ARBA00022691"/>
    </source>
</evidence>
<dbReference type="OrthoDB" id="3340390at2759"/>
<evidence type="ECO:0000313" key="7">
    <source>
        <dbReference type="Proteomes" id="UP000078576"/>
    </source>
</evidence>
<protein>
    <submittedName>
        <fullName evidence="6">Demethylsterigmatocystin 6-O-methyltransferase</fullName>
    </submittedName>
</protein>
<dbReference type="PANTHER" id="PTHR43712:SF17">
    <property type="entry name" value="O-METHYLTRANSFERASE"/>
    <property type="match status" value="1"/>
</dbReference>
<dbReference type="GO" id="GO:0032259">
    <property type="term" value="P:methylation"/>
    <property type="evidence" value="ECO:0007669"/>
    <property type="project" value="UniProtKB-KW"/>
</dbReference>
<dbReference type="InterPro" id="IPR036388">
    <property type="entry name" value="WH-like_DNA-bd_sf"/>
</dbReference>
<dbReference type="Pfam" id="PF00891">
    <property type="entry name" value="Methyltransf_2"/>
    <property type="match status" value="1"/>
</dbReference>
<keyword evidence="7" id="KW-1185">Reference proteome</keyword>
<dbReference type="Proteomes" id="UP000078576">
    <property type="component" value="Unassembled WGS sequence"/>
</dbReference>
<keyword evidence="1" id="KW-0489">Methyltransferase</keyword>
<proteinExistence type="predicted"/>
<dbReference type="InterPro" id="IPR029063">
    <property type="entry name" value="SAM-dependent_MTases_sf"/>
</dbReference>
<organism evidence="6 7">
    <name type="scientific">Cytospora mali</name>
    <name type="common">Apple Valsa canker fungus</name>
    <name type="synonym">Valsa mali</name>
    <dbReference type="NCBI Taxonomy" id="578113"/>
    <lineage>
        <taxon>Eukaryota</taxon>
        <taxon>Fungi</taxon>
        <taxon>Dikarya</taxon>
        <taxon>Ascomycota</taxon>
        <taxon>Pezizomycotina</taxon>
        <taxon>Sordariomycetes</taxon>
        <taxon>Sordariomycetidae</taxon>
        <taxon>Diaporthales</taxon>
        <taxon>Cytosporaceae</taxon>
        <taxon>Cytospora</taxon>
    </lineage>
</organism>
<dbReference type="InterPro" id="IPR012967">
    <property type="entry name" value="COMT_dimerisation"/>
</dbReference>
<reference evidence="7" key="1">
    <citation type="submission" date="2014-12" db="EMBL/GenBank/DDBJ databases">
        <title>Genome Sequence of Valsa Canker Pathogens Uncovers a Specific Adaption of Colonization on Woody Bark.</title>
        <authorList>
            <person name="Yin Z."/>
            <person name="Liu H."/>
            <person name="Gao X."/>
            <person name="Li Z."/>
            <person name="Song N."/>
            <person name="Ke X."/>
            <person name="Dai Q."/>
            <person name="Wu Y."/>
            <person name="Sun Y."/>
            <person name="Xu J.-R."/>
            <person name="Kang Z.K."/>
            <person name="Wang L."/>
            <person name="Huang L."/>
        </authorList>
    </citation>
    <scope>NUCLEOTIDE SEQUENCE [LARGE SCALE GENOMIC DNA]</scope>
    <source>
        <strain evidence="7">SXYL134</strain>
    </source>
</reference>
<feature type="domain" description="O-methyltransferase dimerisation" evidence="5">
    <location>
        <begin position="73"/>
        <end position="143"/>
    </location>
</feature>
<evidence type="ECO:0000313" key="6">
    <source>
        <dbReference type="EMBL" id="KUI58291.1"/>
    </source>
</evidence>
<dbReference type="SUPFAM" id="SSF53335">
    <property type="entry name" value="S-adenosyl-L-methionine-dependent methyltransferases"/>
    <property type="match status" value="1"/>
</dbReference>
<accession>A0A194V368</accession>
<dbReference type="AlphaFoldDB" id="A0A194V368"/>
<evidence type="ECO:0000259" key="4">
    <source>
        <dbReference type="Pfam" id="PF00891"/>
    </source>
</evidence>
<gene>
    <name evidence="6" type="ORF">VP1G_05603</name>
</gene>
<dbReference type="PROSITE" id="PS51683">
    <property type="entry name" value="SAM_OMT_II"/>
    <property type="match status" value="1"/>
</dbReference>
<evidence type="ECO:0000256" key="2">
    <source>
        <dbReference type="ARBA" id="ARBA00022679"/>
    </source>
</evidence>
<feature type="domain" description="O-methyltransferase C-terminal" evidence="4">
    <location>
        <begin position="229"/>
        <end position="383"/>
    </location>
</feature>
<keyword evidence="2" id="KW-0808">Transferase</keyword>
<dbReference type="EMBL" id="KN714711">
    <property type="protein sequence ID" value="KUI58291.1"/>
    <property type="molecule type" value="Genomic_DNA"/>
</dbReference>
<name>A0A194V368_CYTMA</name>
<dbReference type="InterPro" id="IPR016461">
    <property type="entry name" value="COMT-like"/>
</dbReference>
<dbReference type="SUPFAM" id="SSF46785">
    <property type="entry name" value="Winged helix' DNA-binding domain"/>
    <property type="match status" value="1"/>
</dbReference>
<dbReference type="PANTHER" id="PTHR43712">
    <property type="entry name" value="PUTATIVE (AFU_ORTHOLOGUE AFUA_4G14580)-RELATED"/>
    <property type="match status" value="1"/>
</dbReference>
<evidence type="ECO:0000259" key="5">
    <source>
        <dbReference type="Pfam" id="PF08100"/>
    </source>
</evidence>
<dbReference type="GO" id="GO:0046983">
    <property type="term" value="F:protein dimerization activity"/>
    <property type="evidence" value="ECO:0007669"/>
    <property type="project" value="InterPro"/>
</dbReference>
<dbReference type="Pfam" id="PF08100">
    <property type="entry name" value="Dimerisation"/>
    <property type="match status" value="1"/>
</dbReference>
<dbReference type="InterPro" id="IPR001077">
    <property type="entry name" value="COMT_C"/>
</dbReference>
<dbReference type="GO" id="GO:0008171">
    <property type="term" value="F:O-methyltransferase activity"/>
    <property type="evidence" value="ECO:0007669"/>
    <property type="project" value="InterPro"/>
</dbReference>
<sequence length="403" mass="45055">MGEQVHEANSHGIPDRMCLEDILRTLGKINTTSFANDGDRIQAVTAVTSLLSRLETPWEFCLRTCMGQPALGAALKVGKDLSLYDKWHEHGDAEMTFAELVEMLPACDPALLYRILRHLAANHVLRETSVGVFKPTALSVSFTNPVFGEWINHLYDATLPIFYKMPIYLAQNNYQNPVDPTNGIFQYTKAWKGDMFHYYQAHPVEGASFDHVMGGVMANQASWVDIFPSQTLLDTDKGGELPLVVDVGGNIGHDIEKFRKRHPDTVNRLYLEDLPQVVARSESPVNKLGHDFFTPQPVKGARAYYMHGVLHDWSDEPARKILEMQSGALTPGYSTLLIHDHIAAEQLAHQHATAYDLTMMAMVAGGERTESDWRKLLDSAGYKIVNIWTSPLAIQGIIEAELK</sequence>
<dbReference type="Gene3D" id="1.10.10.10">
    <property type="entry name" value="Winged helix-like DNA-binding domain superfamily/Winged helix DNA-binding domain"/>
    <property type="match status" value="1"/>
</dbReference>
<dbReference type="InterPro" id="IPR036390">
    <property type="entry name" value="WH_DNA-bd_sf"/>
</dbReference>
<keyword evidence="3" id="KW-0949">S-adenosyl-L-methionine</keyword>
<evidence type="ECO:0000256" key="1">
    <source>
        <dbReference type="ARBA" id="ARBA00022603"/>
    </source>
</evidence>